<dbReference type="Proteomes" id="UP001319080">
    <property type="component" value="Unassembled WGS sequence"/>
</dbReference>
<dbReference type="InterPro" id="IPR031944">
    <property type="entry name" value="RsgA_N"/>
</dbReference>
<dbReference type="GO" id="GO:0005737">
    <property type="term" value="C:cytoplasm"/>
    <property type="evidence" value="ECO:0007669"/>
    <property type="project" value="UniProtKB-SubCell"/>
</dbReference>
<evidence type="ECO:0000256" key="6">
    <source>
        <dbReference type="ARBA" id="ARBA00022801"/>
    </source>
</evidence>
<dbReference type="InterPro" id="IPR030378">
    <property type="entry name" value="G_CP_dom"/>
</dbReference>
<feature type="binding site" evidence="10">
    <location>
        <position position="271"/>
    </location>
    <ligand>
        <name>Zn(2+)</name>
        <dbReference type="ChEBI" id="CHEBI:29105"/>
    </ligand>
</feature>
<evidence type="ECO:0000256" key="5">
    <source>
        <dbReference type="ARBA" id="ARBA00022741"/>
    </source>
</evidence>
<proteinExistence type="inferred from homology"/>
<feature type="binding site" evidence="10">
    <location>
        <begin position="183"/>
        <end position="191"/>
    </location>
    <ligand>
        <name>GTP</name>
        <dbReference type="ChEBI" id="CHEBI:37565"/>
    </ligand>
</feature>
<comment type="subcellular location">
    <subcellularLocation>
        <location evidence="10">Cytoplasm</location>
    </subcellularLocation>
</comment>
<dbReference type="PROSITE" id="PS51721">
    <property type="entry name" value="G_CP"/>
    <property type="match status" value="1"/>
</dbReference>
<feature type="binding site" evidence="10">
    <location>
        <position position="273"/>
    </location>
    <ligand>
        <name>Zn(2+)</name>
        <dbReference type="ChEBI" id="CHEBI:29105"/>
    </ligand>
</feature>
<evidence type="ECO:0000256" key="7">
    <source>
        <dbReference type="ARBA" id="ARBA00022833"/>
    </source>
</evidence>
<evidence type="ECO:0000256" key="2">
    <source>
        <dbReference type="ARBA" id="ARBA00022517"/>
    </source>
</evidence>
<dbReference type="EC" id="3.6.1.-" evidence="10"/>
<dbReference type="GO" id="GO:0003924">
    <property type="term" value="F:GTPase activity"/>
    <property type="evidence" value="ECO:0007669"/>
    <property type="project" value="UniProtKB-UniRule"/>
</dbReference>
<evidence type="ECO:0000256" key="4">
    <source>
        <dbReference type="ARBA" id="ARBA00022730"/>
    </source>
</evidence>
<dbReference type="Pfam" id="PF16745">
    <property type="entry name" value="RsgA_N"/>
    <property type="match status" value="1"/>
</dbReference>
<dbReference type="InterPro" id="IPR012340">
    <property type="entry name" value="NA-bd_OB-fold"/>
</dbReference>
<comment type="subunit">
    <text evidence="10">Monomer. Associates with 30S ribosomal subunit, binds 16S rRNA.</text>
</comment>
<feature type="domain" description="EngC GTPase" evidence="11">
    <location>
        <begin position="90"/>
        <end position="239"/>
    </location>
</feature>
<evidence type="ECO:0000259" key="11">
    <source>
        <dbReference type="PROSITE" id="PS50936"/>
    </source>
</evidence>
<keyword evidence="8 10" id="KW-0694">RNA-binding</keyword>
<evidence type="ECO:0000313" key="14">
    <source>
        <dbReference type="Proteomes" id="UP001319080"/>
    </source>
</evidence>
<feature type="binding site" evidence="10">
    <location>
        <position position="265"/>
    </location>
    <ligand>
        <name>Zn(2+)</name>
        <dbReference type="ChEBI" id="CHEBI:29105"/>
    </ligand>
</feature>
<comment type="similarity">
    <text evidence="10">Belongs to the TRAFAC class YlqF/YawG GTPase family. RsgA subfamily.</text>
</comment>
<keyword evidence="7 10" id="KW-0862">Zinc</keyword>
<keyword evidence="6 10" id="KW-0378">Hydrolase</keyword>
<keyword evidence="5 10" id="KW-0547">Nucleotide-binding</keyword>
<dbReference type="Gene3D" id="2.40.50.140">
    <property type="entry name" value="Nucleic acid-binding proteins"/>
    <property type="match status" value="1"/>
</dbReference>
<evidence type="ECO:0000256" key="3">
    <source>
        <dbReference type="ARBA" id="ARBA00022723"/>
    </source>
</evidence>
<accession>A0AAP2GW63</accession>
<keyword evidence="1 10" id="KW-0963">Cytoplasm</keyword>
<comment type="cofactor">
    <cofactor evidence="10">
        <name>Zn(2+)</name>
        <dbReference type="ChEBI" id="CHEBI:29105"/>
    </cofactor>
    <text evidence="10">Binds 1 zinc ion per subunit.</text>
</comment>
<dbReference type="AlphaFoldDB" id="A0AAP2GW63"/>
<dbReference type="PANTHER" id="PTHR32120:SF11">
    <property type="entry name" value="SMALL RIBOSOMAL SUBUNIT BIOGENESIS GTPASE RSGA 1, MITOCHONDRIAL-RELATED"/>
    <property type="match status" value="1"/>
</dbReference>
<dbReference type="CDD" id="cd04466">
    <property type="entry name" value="S1_YloQ_GTPase"/>
    <property type="match status" value="1"/>
</dbReference>
<dbReference type="InterPro" id="IPR010914">
    <property type="entry name" value="RsgA_GTPase_dom"/>
</dbReference>
<dbReference type="NCBIfam" id="TIGR00157">
    <property type="entry name" value="ribosome small subunit-dependent GTPase A"/>
    <property type="match status" value="1"/>
</dbReference>
<comment type="function">
    <text evidence="10">One of several proteins that assist in the late maturation steps of the functional core of the 30S ribosomal subunit. Helps release RbfA from mature subunits. May play a role in the assembly of ribosomal proteins into the subunit. Circularly permuted GTPase that catalyzes slow GTP hydrolysis, GTPase activity is stimulated by the 30S ribosomal subunit.</text>
</comment>
<keyword evidence="4 10" id="KW-0699">rRNA-binding</keyword>
<dbReference type="Gene3D" id="3.40.50.300">
    <property type="entry name" value="P-loop containing nucleotide triphosphate hydrolases"/>
    <property type="match status" value="1"/>
</dbReference>
<dbReference type="PROSITE" id="PS50936">
    <property type="entry name" value="ENGC_GTPASE"/>
    <property type="match status" value="1"/>
</dbReference>
<dbReference type="InterPro" id="IPR004881">
    <property type="entry name" value="Ribosome_biogen_GTPase_RsgA"/>
</dbReference>
<dbReference type="GO" id="GO:0005525">
    <property type="term" value="F:GTP binding"/>
    <property type="evidence" value="ECO:0007669"/>
    <property type="project" value="UniProtKB-UniRule"/>
</dbReference>
<evidence type="ECO:0000259" key="12">
    <source>
        <dbReference type="PROSITE" id="PS51721"/>
    </source>
</evidence>
<name>A0AAP2GW63_9BACT</name>
<dbReference type="SUPFAM" id="SSF50249">
    <property type="entry name" value="Nucleic acid-binding proteins"/>
    <property type="match status" value="1"/>
</dbReference>
<evidence type="ECO:0000256" key="9">
    <source>
        <dbReference type="ARBA" id="ARBA00023134"/>
    </source>
</evidence>
<evidence type="ECO:0000313" key="13">
    <source>
        <dbReference type="EMBL" id="MBT1710217.1"/>
    </source>
</evidence>
<keyword evidence="14" id="KW-1185">Reference proteome</keyword>
<dbReference type="PANTHER" id="PTHR32120">
    <property type="entry name" value="SMALL RIBOSOMAL SUBUNIT BIOGENESIS GTPASE RSGA"/>
    <property type="match status" value="1"/>
</dbReference>
<sequence length="309" mass="34273">MSTQRLNGTVMRSTGSFYDVLAPDGRHYNCRVRGKIRLEGIKETNPVAVGDHVAFDPEHEIGSITEILPRTNHILRQSVKKTGHSHILAANVDQALLVVTLAMPRTSLGFIDRFLVSAEAFRIPQVIVFNKKDLLLPEESELTQQLIALYTSLGVTCFSLSAREESADAVQHVLQNKITLIAGHSGVGKSTLLNKLAPHIEQTVGDISSSSEKGTHTTTFAEMFQLDERTFVIDTPGVKEWGLVDTQRQELSDYFPEMRDRRLDCKFGARCIHVSEPKCAVIDAVQSGAIAPSRYQNYLGMLLGEDNRK</sequence>
<feature type="binding site" evidence="10">
    <location>
        <position position="279"/>
    </location>
    <ligand>
        <name>Zn(2+)</name>
        <dbReference type="ChEBI" id="CHEBI:29105"/>
    </ligand>
</feature>
<gene>
    <name evidence="10 13" type="primary">rsgA</name>
    <name evidence="13" type="ORF">KK062_18365</name>
</gene>
<organism evidence="13 14">
    <name type="scientific">Dawidia cretensis</name>
    <dbReference type="NCBI Taxonomy" id="2782350"/>
    <lineage>
        <taxon>Bacteria</taxon>
        <taxon>Pseudomonadati</taxon>
        <taxon>Bacteroidota</taxon>
        <taxon>Cytophagia</taxon>
        <taxon>Cytophagales</taxon>
        <taxon>Chryseotaleaceae</taxon>
        <taxon>Dawidia</taxon>
    </lineage>
</organism>
<keyword evidence="9 10" id="KW-0342">GTP-binding</keyword>
<protein>
    <recommendedName>
        <fullName evidence="10">Small ribosomal subunit biogenesis GTPase RsgA</fullName>
        <ecNumber evidence="10">3.6.1.-</ecNumber>
    </recommendedName>
</protein>
<keyword evidence="2 10" id="KW-0690">Ribosome biogenesis</keyword>
<keyword evidence="3 10" id="KW-0479">Metal-binding</keyword>
<dbReference type="Pfam" id="PF03193">
    <property type="entry name" value="RsgA_GTPase"/>
    <property type="match status" value="1"/>
</dbReference>
<evidence type="ECO:0000256" key="8">
    <source>
        <dbReference type="ARBA" id="ARBA00022884"/>
    </source>
</evidence>
<dbReference type="GO" id="GO:0019843">
    <property type="term" value="F:rRNA binding"/>
    <property type="evidence" value="ECO:0007669"/>
    <property type="project" value="UniProtKB-KW"/>
</dbReference>
<dbReference type="SUPFAM" id="SSF52540">
    <property type="entry name" value="P-loop containing nucleoside triphosphate hydrolases"/>
    <property type="match status" value="1"/>
</dbReference>
<dbReference type="GO" id="GO:0042274">
    <property type="term" value="P:ribosomal small subunit biogenesis"/>
    <property type="evidence" value="ECO:0007669"/>
    <property type="project" value="UniProtKB-UniRule"/>
</dbReference>
<evidence type="ECO:0000256" key="1">
    <source>
        <dbReference type="ARBA" id="ARBA00022490"/>
    </source>
</evidence>
<evidence type="ECO:0000256" key="10">
    <source>
        <dbReference type="HAMAP-Rule" id="MF_01820"/>
    </source>
</evidence>
<dbReference type="Gene3D" id="1.10.40.50">
    <property type="entry name" value="Probable gtpase engc, domain 3"/>
    <property type="match status" value="1"/>
</dbReference>
<feature type="binding site" evidence="10">
    <location>
        <begin position="130"/>
        <end position="133"/>
    </location>
    <ligand>
        <name>GTP</name>
        <dbReference type="ChEBI" id="CHEBI:37565"/>
    </ligand>
</feature>
<dbReference type="CDD" id="cd01854">
    <property type="entry name" value="YjeQ_EngC"/>
    <property type="match status" value="1"/>
</dbReference>
<comment type="caution">
    <text evidence="13">The sequence shown here is derived from an EMBL/GenBank/DDBJ whole genome shotgun (WGS) entry which is preliminary data.</text>
</comment>
<feature type="domain" description="CP-type G" evidence="12">
    <location>
        <begin position="80"/>
        <end position="241"/>
    </location>
</feature>
<dbReference type="InterPro" id="IPR027417">
    <property type="entry name" value="P-loop_NTPase"/>
</dbReference>
<reference evidence="13 14" key="1">
    <citation type="submission" date="2021-05" db="EMBL/GenBank/DDBJ databases">
        <title>A Polyphasic approach of four new species of the genus Ohtaekwangia: Ohtaekwangia histidinii sp. nov., Ohtaekwangia cretensis sp. nov., Ohtaekwangia indiensis sp. nov., Ohtaekwangia reichenbachii sp. nov. from diverse environment.</title>
        <authorList>
            <person name="Octaviana S."/>
        </authorList>
    </citation>
    <scope>NUCLEOTIDE SEQUENCE [LARGE SCALE GENOMIC DNA]</scope>
    <source>
        <strain evidence="13 14">PWU5</strain>
    </source>
</reference>
<dbReference type="RefSeq" id="WP_254085794.1">
    <property type="nucleotide sequence ID" value="NZ_JAHESE010000020.1"/>
</dbReference>
<dbReference type="GO" id="GO:0046872">
    <property type="term" value="F:metal ion binding"/>
    <property type="evidence" value="ECO:0007669"/>
    <property type="project" value="UniProtKB-KW"/>
</dbReference>
<dbReference type="HAMAP" id="MF_01820">
    <property type="entry name" value="GTPase_RsgA"/>
    <property type="match status" value="1"/>
</dbReference>
<dbReference type="EMBL" id="JAHESE010000020">
    <property type="protein sequence ID" value="MBT1710217.1"/>
    <property type="molecule type" value="Genomic_DNA"/>
</dbReference>